<dbReference type="GO" id="GO:0034605">
    <property type="term" value="P:cellular response to heat"/>
    <property type="evidence" value="ECO:0007669"/>
    <property type="project" value="TreeGrafter"/>
</dbReference>
<evidence type="ECO:0000256" key="8">
    <source>
        <dbReference type="SAM" id="Coils"/>
    </source>
</evidence>
<dbReference type="SUPFAM" id="SSF52540">
    <property type="entry name" value="P-loop containing nucleoside triphosphate hydrolases"/>
    <property type="match status" value="2"/>
</dbReference>
<dbReference type="OrthoDB" id="9803641at2"/>
<dbReference type="EMBL" id="MKIR01000024">
    <property type="protein sequence ID" value="OFI48679.1"/>
    <property type="molecule type" value="Genomic_DNA"/>
</dbReference>
<dbReference type="Pfam" id="PF10431">
    <property type="entry name" value="ClpB_D2-small"/>
    <property type="match status" value="1"/>
</dbReference>
<evidence type="ECO:0000256" key="1">
    <source>
        <dbReference type="ARBA" id="ARBA00022737"/>
    </source>
</evidence>
<dbReference type="InterPro" id="IPR050130">
    <property type="entry name" value="ClpA_ClpB"/>
</dbReference>
<dbReference type="InterPro" id="IPR003593">
    <property type="entry name" value="AAA+_ATPase"/>
</dbReference>
<dbReference type="Gene3D" id="4.10.860.10">
    <property type="entry name" value="UVR domain"/>
    <property type="match status" value="1"/>
</dbReference>
<keyword evidence="11" id="KW-1185">Reference proteome</keyword>
<dbReference type="Pfam" id="PF02861">
    <property type="entry name" value="Clp_N"/>
    <property type="match status" value="1"/>
</dbReference>
<name>A0A1E8GKA5_9LACT</name>
<keyword evidence="2 7" id="KW-0547">Nucleotide-binding</keyword>
<keyword evidence="4 7" id="KW-0143">Chaperone</keyword>
<dbReference type="InterPro" id="IPR027417">
    <property type="entry name" value="P-loop_NTPase"/>
</dbReference>
<keyword evidence="8" id="KW-0175">Coiled coil</keyword>
<keyword evidence="1 6" id="KW-0677">Repeat</keyword>
<dbReference type="FunFam" id="3.40.50.300:FF:000010">
    <property type="entry name" value="Chaperone clpB 1, putative"/>
    <property type="match status" value="1"/>
</dbReference>
<dbReference type="PROSITE" id="PS00870">
    <property type="entry name" value="CLPAB_1"/>
    <property type="match status" value="1"/>
</dbReference>
<comment type="caution">
    <text evidence="10">The sequence shown here is derived from an EMBL/GenBank/DDBJ whole genome shotgun (WGS) entry which is preliminary data.</text>
</comment>
<feature type="coiled-coil region" evidence="8">
    <location>
        <begin position="451"/>
        <end position="478"/>
    </location>
</feature>
<dbReference type="FunFam" id="1.10.8.60:FF:000017">
    <property type="entry name" value="ATP-dependent chaperone ClpB"/>
    <property type="match status" value="1"/>
</dbReference>
<organism evidence="10 11">
    <name type="scientific">Floricoccus tropicus</name>
    <dbReference type="NCBI Taxonomy" id="1859473"/>
    <lineage>
        <taxon>Bacteria</taxon>
        <taxon>Bacillati</taxon>
        <taxon>Bacillota</taxon>
        <taxon>Bacilli</taxon>
        <taxon>Lactobacillales</taxon>
        <taxon>Streptococcaceae</taxon>
        <taxon>Floricoccus</taxon>
    </lineage>
</organism>
<evidence type="ECO:0000256" key="5">
    <source>
        <dbReference type="ARBA" id="ARBA00025613"/>
    </source>
</evidence>
<dbReference type="InterPro" id="IPR004176">
    <property type="entry name" value="Clp_R_N"/>
</dbReference>
<evidence type="ECO:0000256" key="3">
    <source>
        <dbReference type="ARBA" id="ARBA00022840"/>
    </source>
</evidence>
<dbReference type="CDD" id="cd00009">
    <property type="entry name" value="AAA"/>
    <property type="match status" value="1"/>
</dbReference>
<dbReference type="RefSeq" id="WP_070793067.1">
    <property type="nucleotide sequence ID" value="NZ_MKIR01000024.1"/>
</dbReference>
<dbReference type="InterPro" id="IPR028299">
    <property type="entry name" value="ClpA/B_CS2"/>
</dbReference>
<evidence type="ECO:0000259" key="9">
    <source>
        <dbReference type="PROSITE" id="PS51903"/>
    </source>
</evidence>
<dbReference type="PANTHER" id="PTHR11638">
    <property type="entry name" value="ATP-DEPENDENT CLP PROTEASE"/>
    <property type="match status" value="1"/>
</dbReference>
<sequence>MKYNNRLKFTPTVEAILSEAEQIALEYKTTVIGSGHLLAAFADFYDNHGSASIHNQGLEKEDIDIELETASLGLPELPKKATTSFSPRLEELLELSQYLANENGKNEIGTDHLFYILVSDSDSYAHRILNTLGVNVNKLLKEFLEKTRLDIRPIMNRKAVLPASKRQAAGAVDPNSKTPTLDSVARDMTKLARDGKMDPMIGRDKEVERVLQILSRRTKNNPVLVGEPGVGKTAIAEGLAIKLVTNDVPEDLQNKRLMSLEISAVLAGTKFRGEFEDRMTAIIDEVSSSDDVILFIDEIHTIMSSGGGMDGTLDASNILKPALARGDLQLIGSTTFDEYQKKIEKDSALERRLARVVVEEPSADDTVAILSGLKSKYEEYHNLKIEDSAIDAAVKNSVRYMPNRKLPDKAIDLLDEASARVKINNLEHDGTYQKAQEDLKAIDEKINLAFLSHELLEIKELREQKSLIEKKLDKHLSRKKKTNDTKVTELDIIEVVSDLSGVPVSQMTQSEASRLVKLESELHERVIGQDEAIGAVSRAIRRSRSGVSDPRRPIGSFMFLGPTGVGKTELAKALSASVFGSEDNLIRVDMSEYMEKFSTSRLIGAPPGYVGFDEGGQLTEKVRQKPYSVVLLDEIEKAHPDVFNILLQILDDGFVTDSKGRKIDFRNTIIIMTSNIGATALRDEKTVGFGAKDSAADYKAMKSRILEELKKAYRPEFLNRVDETLVFHNLTEDEVQDIVKLMAKSVIERLKEQNINLKVTPTAAKHIAKTGFDPEYGARPLRRAIQREFEDKLSEKLLAGEIKEGDTVTIGVSNDKINFKVK</sequence>
<dbReference type="GO" id="GO:0016887">
    <property type="term" value="F:ATP hydrolysis activity"/>
    <property type="evidence" value="ECO:0007669"/>
    <property type="project" value="InterPro"/>
</dbReference>
<dbReference type="Gene3D" id="1.10.1780.10">
    <property type="entry name" value="Clp, N-terminal domain"/>
    <property type="match status" value="1"/>
</dbReference>
<dbReference type="STRING" id="1859473.BG261_07235"/>
<keyword evidence="10" id="KW-0378">Hydrolase</keyword>
<dbReference type="GO" id="GO:0008233">
    <property type="term" value="F:peptidase activity"/>
    <property type="evidence" value="ECO:0007669"/>
    <property type="project" value="UniProtKB-KW"/>
</dbReference>
<dbReference type="InterPro" id="IPR001270">
    <property type="entry name" value="ClpA/B"/>
</dbReference>
<dbReference type="PROSITE" id="PS00871">
    <property type="entry name" value="CLPAB_2"/>
    <property type="match status" value="1"/>
</dbReference>
<evidence type="ECO:0000256" key="7">
    <source>
        <dbReference type="RuleBase" id="RU004432"/>
    </source>
</evidence>
<keyword evidence="10" id="KW-0645">Protease</keyword>
<evidence type="ECO:0000256" key="6">
    <source>
        <dbReference type="PROSITE-ProRule" id="PRU01251"/>
    </source>
</evidence>
<keyword evidence="3 7" id="KW-0067">ATP-binding</keyword>
<dbReference type="Gene3D" id="1.10.8.60">
    <property type="match status" value="2"/>
</dbReference>
<evidence type="ECO:0000256" key="4">
    <source>
        <dbReference type="ARBA" id="ARBA00023186"/>
    </source>
</evidence>
<protein>
    <submittedName>
        <fullName evidence="10">ATP-dependent Clp protease ATP-binding protein ClpC</fullName>
    </submittedName>
</protein>
<dbReference type="Pfam" id="PF17871">
    <property type="entry name" value="AAA_lid_9"/>
    <property type="match status" value="1"/>
</dbReference>
<proteinExistence type="inferred from homology"/>
<accession>A0A1E8GKA5</accession>
<reference evidence="11" key="1">
    <citation type="submission" date="2016-09" db="EMBL/GenBank/DDBJ databases">
        <title>Draft genome sequence of a novel species of the family Streptococcaceae isolated from flowers.</title>
        <authorList>
            <person name="Chuah L.-O."/>
            <person name="Yap K.-P."/>
            <person name="Thong K.L."/>
            <person name="Liong M.T."/>
            <person name="Ahmad R."/>
            <person name="Rusul G."/>
        </authorList>
    </citation>
    <scope>NUCLEOTIDE SEQUENCE [LARGE SCALE GENOMIC DNA]</scope>
    <source>
        <strain evidence="11">DF1</strain>
    </source>
</reference>
<dbReference type="FunFam" id="3.40.50.300:FF:000025">
    <property type="entry name" value="ATP-dependent Clp protease subunit"/>
    <property type="match status" value="1"/>
</dbReference>
<dbReference type="PRINTS" id="PR00300">
    <property type="entry name" value="CLPPROTEASEA"/>
</dbReference>
<dbReference type="CDD" id="cd19499">
    <property type="entry name" value="RecA-like_ClpB_Hsp104-like"/>
    <property type="match status" value="1"/>
</dbReference>
<dbReference type="InterPro" id="IPR003959">
    <property type="entry name" value="ATPase_AAA_core"/>
</dbReference>
<dbReference type="PANTHER" id="PTHR11638:SF18">
    <property type="entry name" value="HEAT SHOCK PROTEIN 104"/>
    <property type="match status" value="1"/>
</dbReference>
<dbReference type="Pfam" id="PF07724">
    <property type="entry name" value="AAA_2"/>
    <property type="match status" value="1"/>
</dbReference>
<evidence type="ECO:0000313" key="10">
    <source>
        <dbReference type="EMBL" id="OFI48679.1"/>
    </source>
</evidence>
<gene>
    <name evidence="10" type="ORF">BG261_07235</name>
</gene>
<comment type="function">
    <text evidence="5">Part of a stress-induced multi-chaperone system, it is involved in the recovery of the cell from heat-induced damage, in cooperation with DnaK, DnaJ and GrpE. Acts before DnaK, in the processing of protein aggregates. Protein binding stimulates the ATPase activity; ATP hydrolysis unfolds the denatured protein aggregates, which probably helps expose new hydrophobic binding sites on the surface of ClpB-bound aggregates, contributing to the solubilization and refolding of denatured protein aggregates by DnaK.</text>
</comment>
<dbReference type="GO" id="GO:0006508">
    <property type="term" value="P:proteolysis"/>
    <property type="evidence" value="ECO:0007669"/>
    <property type="project" value="UniProtKB-KW"/>
</dbReference>
<comment type="similarity">
    <text evidence="7">Belongs to the ClpA/ClpB family.</text>
</comment>
<dbReference type="InterPro" id="IPR041546">
    <property type="entry name" value="ClpA/ClpB_AAA_lid"/>
</dbReference>
<dbReference type="PROSITE" id="PS51903">
    <property type="entry name" value="CLP_R"/>
    <property type="match status" value="1"/>
</dbReference>
<dbReference type="GO" id="GO:0005524">
    <property type="term" value="F:ATP binding"/>
    <property type="evidence" value="ECO:0007669"/>
    <property type="project" value="UniProtKB-KW"/>
</dbReference>
<feature type="domain" description="Clp R" evidence="9">
    <location>
        <begin position="4"/>
        <end position="150"/>
    </location>
</feature>
<dbReference type="AlphaFoldDB" id="A0A1E8GKA5"/>
<dbReference type="InterPro" id="IPR019489">
    <property type="entry name" value="Clp_ATPase_C"/>
</dbReference>
<dbReference type="Gene3D" id="3.40.50.300">
    <property type="entry name" value="P-loop containing nucleotide triphosphate hydrolases"/>
    <property type="match status" value="2"/>
</dbReference>
<dbReference type="Pfam" id="PF00004">
    <property type="entry name" value="AAA"/>
    <property type="match status" value="1"/>
</dbReference>
<dbReference type="SMART" id="SM00382">
    <property type="entry name" value="AAA"/>
    <property type="match status" value="2"/>
</dbReference>
<dbReference type="GO" id="GO:0005737">
    <property type="term" value="C:cytoplasm"/>
    <property type="evidence" value="ECO:0007669"/>
    <property type="project" value="TreeGrafter"/>
</dbReference>
<dbReference type="SMART" id="SM01086">
    <property type="entry name" value="ClpB_D2-small"/>
    <property type="match status" value="1"/>
</dbReference>
<dbReference type="InterPro" id="IPR036628">
    <property type="entry name" value="Clp_N_dom_sf"/>
</dbReference>
<evidence type="ECO:0000256" key="2">
    <source>
        <dbReference type="ARBA" id="ARBA00022741"/>
    </source>
</evidence>
<evidence type="ECO:0000313" key="11">
    <source>
        <dbReference type="Proteomes" id="UP000178622"/>
    </source>
</evidence>
<dbReference type="InterPro" id="IPR018368">
    <property type="entry name" value="ClpA/B_CS1"/>
</dbReference>
<dbReference type="Proteomes" id="UP000178622">
    <property type="component" value="Unassembled WGS sequence"/>
</dbReference>
<dbReference type="SUPFAM" id="SSF81923">
    <property type="entry name" value="Double Clp-N motif"/>
    <property type="match status" value="1"/>
</dbReference>